<reference evidence="1 2" key="1">
    <citation type="submission" date="2020-07" db="EMBL/GenBank/DDBJ databases">
        <title>Sequencing the genomes of 1000 actinobacteria strains.</title>
        <authorList>
            <person name="Klenk H.-P."/>
        </authorList>
    </citation>
    <scope>NUCLEOTIDE SEQUENCE [LARGE SCALE GENOMIC DNA]</scope>
    <source>
        <strain evidence="1 2">DSM 104006</strain>
    </source>
</reference>
<gene>
    <name evidence="1" type="ORF">HNR02_001200</name>
</gene>
<dbReference type="EMBL" id="JACCFK010000001">
    <property type="protein sequence ID" value="NYI87877.1"/>
    <property type="molecule type" value="Genomic_DNA"/>
</dbReference>
<dbReference type="Proteomes" id="UP000549616">
    <property type="component" value="Unassembled WGS sequence"/>
</dbReference>
<evidence type="ECO:0000313" key="2">
    <source>
        <dbReference type="Proteomes" id="UP000549616"/>
    </source>
</evidence>
<name>A0A853AZ30_9PSEU</name>
<proteinExistence type="predicted"/>
<protein>
    <submittedName>
        <fullName evidence="1">Uncharacterized protein</fullName>
    </submittedName>
</protein>
<keyword evidence="2" id="KW-1185">Reference proteome</keyword>
<organism evidence="1 2">
    <name type="scientific">Amycolatopsis endophytica</name>
    <dbReference type="NCBI Taxonomy" id="860233"/>
    <lineage>
        <taxon>Bacteria</taxon>
        <taxon>Bacillati</taxon>
        <taxon>Actinomycetota</taxon>
        <taxon>Actinomycetes</taxon>
        <taxon>Pseudonocardiales</taxon>
        <taxon>Pseudonocardiaceae</taxon>
        <taxon>Amycolatopsis</taxon>
    </lineage>
</organism>
<dbReference type="AlphaFoldDB" id="A0A853AZ30"/>
<evidence type="ECO:0000313" key="1">
    <source>
        <dbReference type="EMBL" id="NYI87877.1"/>
    </source>
</evidence>
<accession>A0A853AZ30</accession>
<comment type="caution">
    <text evidence="1">The sequence shown here is derived from an EMBL/GenBank/DDBJ whole genome shotgun (WGS) entry which is preliminary data.</text>
</comment>
<sequence length="35" mass="3986">MLAVVWIVRNPHQVRDGLDQLVHALSVVFSGWGER</sequence>